<evidence type="ECO:0000256" key="3">
    <source>
        <dbReference type="ARBA" id="ARBA00022553"/>
    </source>
</evidence>
<dbReference type="GO" id="GO:0031491">
    <property type="term" value="F:nucleosome binding"/>
    <property type="evidence" value="ECO:0007669"/>
    <property type="project" value="InterPro"/>
</dbReference>
<evidence type="ECO:0000256" key="12">
    <source>
        <dbReference type="ARBA" id="ARBA00023242"/>
    </source>
</evidence>
<dbReference type="OMA" id="VHDYQFF"/>
<dbReference type="SMART" id="SM00490">
    <property type="entry name" value="HELICc"/>
    <property type="match status" value="1"/>
</dbReference>
<keyword evidence="3" id="KW-0597">Phosphoprotein</keyword>
<dbReference type="GO" id="GO:0045944">
    <property type="term" value="P:positive regulation of transcription by RNA polymerase II"/>
    <property type="evidence" value="ECO:0007669"/>
    <property type="project" value="UniProtKB-ARBA"/>
</dbReference>
<organism evidence="17 18">
    <name type="scientific">Syncephalastrum racemosum</name>
    <name type="common">Filamentous fungus</name>
    <dbReference type="NCBI Taxonomy" id="13706"/>
    <lineage>
        <taxon>Eukaryota</taxon>
        <taxon>Fungi</taxon>
        <taxon>Fungi incertae sedis</taxon>
        <taxon>Mucoromycota</taxon>
        <taxon>Mucoromycotina</taxon>
        <taxon>Mucoromycetes</taxon>
        <taxon>Mucorales</taxon>
        <taxon>Syncephalastraceae</taxon>
        <taxon>Syncephalastrum</taxon>
    </lineage>
</organism>
<keyword evidence="4" id="KW-0677">Repeat</keyword>
<protein>
    <submittedName>
        <fullName evidence="17">SWI/SNF-related matrix-associated actin-dependent regulator of chromatin a1-like protein</fullName>
    </submittedName>
</protein>
<keyword evidence="7" id="KW-0347">Helicase</keyword>
<feature type="region of interest" description="Disordered" evidence="13">
    <location>
        <begin position="974"/>
        <end position="1004"/>
    </location>
</feature>
<evidence type="ECO:0000256" key="4">
    <source>
        <dbReference type="ARBA" id="ARBA00022737"/>
    </source>
</evidence>
<dbReference type="InterPro" id="IPR000330">
    <property type="entry name" value="SNF2_N"/>
</dbReference>
<dbReference type="SMART" id="SM00717">
    <property type="entry name" value="SANT"/>
    <property type="match status" value="2"/>
</dbReference>
<gene>
    <name evidence="17" type="ORF">BCR43DRAFT_497176</name>
</gene>
<dbReference type="Pfam" id="PF00271">
    <property type="entry name" value="Helicase_C"/>
    <property type="match status" value="1"/>
</dbReference>
<evidence type="ECO:0000259" key="14">
    <source>
        <dbReference type="PROSITE" id="PS51192"/>
    </source>
</evidence>
<dbReference type="OrthoDB" id="5857104at2759"/>
<dbReference type="FunFam" id="3.40.50.300:FF:000082">
    <property type="entry name" value="ISWI chromatin remodeling complex ATPase ISW1"/>
    <property type="match status" value="1"/>
</dbReference>
<comment type="caution">
    <text evidence="17">The sequence shown here is derived from an EMBL/GenBank/DDBJ whole genome shotgun (WGS) entry which is preliminary data.</text>
</comment>
<evidence type="ECO:0000256" key="6">
    <source>
        <dbReference type="ARBA" id="ARBA00022801"/>
    </source>
</evidence>
<dbReference type="SMART" id="SM00487">
    <property type="entry name" value="DEXDc"/>
    <property type="match status" value="1"/>
</dbReference>
<dbReference type="InterPro" id="IPR027417">
    <property type="entry name" value="P-loop_NTPase"/>
</dbReference>
<dbReference type="InterPro" id="IPR001005">
    <property type="entry name" value="SANT/Myb"/>
</dbReference>
<dbReference type="Gene3D" id="1.10.1040.30">
    <property type="entry name" value="ISWI, HAND domain"/>
    <property type="match status" value="1"/>
</dbReference>
<feature type="region of interest" description="Disordered" evidence="13">
    <location>
        <begin position="775"/>
        <end position="794"/>
    </location>
</feature>
<dbReference type="GO" id="GO:0042393">
    <property type="term" value="F:histone binding"/>
    <property type="evidence" value="ECO:0007669"/>
    <property type="project" value="TreeGrafter"/>
</dbReference>
<feature type="compositionally biased region" description="Low complexity" evidence="13">
    <location>
        <begin position="991"/>
        <end position="1004"/>
    </location>
</feature>
<evidence type="ECO:0000256" key="2">
    <source>
        <dbReference type="ARBA" id="ARBA00009687"/>
    </source>
</evidence>
<dbReference type="InterPro" id="IPR049730">
    <property type="entry name" value="SNF2/RAD54-like_C"/>
</dbReference>
<keyword evidence="11" id="KW-0804">Transcription</keyword>
<feature type="compositionally biased region" description="Basic and acidic residues" evidence="13">
    <location>
        <begin position="77"/>
        <end position="90"/>
    </location>
</feature>
<dbReference type="AlphaFoldDB" id="A0A1X2H585"/>
<keyword evidence="6" id="KW-0378">Hydrolase</keyword>
<feature type="domain" description="Helicase ATP-binding" evidence="14">
    <location>
        <begin position="143"/>
        <end position="308"/>
    </location>
</feature>
<reference evidence="17 18" key="1">
    <citation type="submission" date="2016-07" db="EMBL/GenBank/DDBJ databases">
        <title>Pervasive Adenine N6-methylation of Active Genes in Fungi.</title>
        <authorList>
            <consortium name="DOE Joint Genome Institute"/>
            <person name="Mondo S.J."/>
            <person name="Dannebaum R.O."/>
            <person name="Kuo R.C."/>
            <person name="Labutti K."/>
            <person name="Haridas S."/>
            <person name="Kuo A."/>
            <person name="Salamov A."/>
            <person name="Ahrendt S.R."/>
            <person name="Lipzen A."/>
            <person name="Sullivan W."/>
            <person name="Andreopoulos W.B."/>
            <person name="Clum A."/>
            <person name="Lindquist E."/>
            <person name="Daum C."/>
            <person name="Ramamoorthy G.K."/>
            <person name="Gryganskyi A."/>
            <person name="Culley D."/>
            <person name="Magnuson J.K."/>
            <person name="James T.Y."/>
            <person name="O'Malley M.A."/>
            <person name="Stajich J.E."/>
            <person name="Spatafora J.W."/>
            <person name="Visel A."/>
            <person name="Grigoriev I.V."/>
        </authorList>
    </citation>
    <scope>NUCLEOTIDE SEQUENCE [LARGE SCALE GENOMIC DNA]</scope>
    <source>
        <strain evidence="17 18">NRRL 2496</strain>
    </source>
</reference>
<dbReference type="GO" id="GO:0034728">
    <property type="term" value="P:nucleosome organization"/>
    <property type="evidence" value="ECO:0007669"/>
    <property type="project" value="TreeGrafter"/>
</dbReference>
<dbReference type="Gene3D" id="1.10.10.60">
    <property type="entry name" value="Homeodomain-like"/>
    <property type="match status" value="2"/>
</dbReference>
<keyword evidence="9" id="KW-0156">Chromatin regulator</keyword>
<name>A0A1X2H585_SYNRA</name>
<keyword evidence="10" id="KW-0805">Transcription regulation</keyword>
<dbReference type="InterPro" id="IPR009057">
    <property type="entry name" value="Homeodomain-like_sf"/>
</dbReference>
<dbReference type="InterPro" id="IPR015194">
    <property type="entry name" value="ISWI_HAND-dom"/>
</dbReference>
<evidence type="ECO:0000256" key="7">
    <source>
        <dbReference type="ARBA" id="ARBA00022806"/>
    </source>
</evidence>
<evidence type="ECO:0000256" key="13">
    <source>
        <dbReference type="SAM" id="MobiDB-lite"/>
    </source>
</evidence>
<evidence type="ECO:0000256" key="1">
    <source>
        <dbReference type="ARBA" id="ARBA00004123"/>
    </source>
</evidence>
<evidence type="ECO:0000259" key="15">
    <source>
        <dbReference type="PROSITE" id="PS51194"/>
    </source>
</evidence>
<dbReference type="GO" id="GO:0005524">
    <property type="term" value="F:ATP binding"/>
    <property type="evidence" value="ECO:0007669"/>
    <property type="project" value="UniProtKB-KW"/>
</dbReference>
<sequence>MSNTSPMDVDHKMEDTPVGTPSAQASPAMTPIEYKETDASTYEGRVKRYRYLLGQTELFAHFLDLKSDKDDALKKVLKEQQSKSKAEEGSRRRRKTEKEEDEEILKDEEHEGDEQLTVFTESPAYVTGGTLRDYQVQGLNWMVSLYENGINGILADEMGLGKTLQTISFLGYLKHLRGNKGPHLVVVPKSTLHNWKNEFDKWVPDFDAFIFHGDKEARQQLINSRLKDVNFEVCITSYETCLKEKTQFKKISWKYIIIDEAHRIKNENSMLSQIVRILQSKNRMLITGTPLQNNLHELWALLNFLLPDVFSSSEAFDEWFENQEGDQKKVIEQLHKVLRPFLLRRLKSDVEKSLLPKKEINVYVKMSAMQRKWYQRILEKDIDAINGASGMSKREGKTRLLNIVMQLRKCCNHPYLFDGAEPGPPYTTDQHIVDNAAKMVVLDRLLTKLKAQGSRVLLFSQMSRVLDILEDYCWWKGYEYCRIDGQTSQEDRIDAIDEYNRPGSDKYIFLLTTRAGGLGINLTTADIVILFDSDWNPQVDLQAMDRAHRIGQTKQVCVFRFITENAIEEKVLERAAQKLRLDQLVIQQGRAQQSQKAPSKDDLLNMIQHGAEKIFKDAEGNTKDEDDIDIEEILRRGEEKTQELNKKYSNLNIDELRNFTSESAYQWNGEDWSNKRKAGGAGLSWLGPAKRERKANYAVDDYYKEALRISTKTPSTKAPRAKRYSAEDFQFYPPRLHELNERDTLYLRKSLGYKIPPVSDEGDAKVVEELEKERAEEQKKIDEAEPLTEEEEEERKELYQQGFHNWGKKDFMNFINACAKYGRKNLEAIAAETEGKTLDEVKKYSKAFWARYKEISDYERHITKIERGESELEKMADIQEQLTEKVSRHRVPLQQLKIHYTQPTKGKNYTEEEDRFLLVMLEKYGYGTENVYDHIRREIKNSPMFRFDWFLKSRTSQEIARRCNTLIGLIQKENSELEESAQEEKKKKTAAKTGTPTPRARGRR</sequence>
<keyword evidence="18" id="KW-1185">Reference proteome</keyword>
<keyword evidence="12" id="KW-0539">Nucleus</keyword>
<evidence type="ECO:0000259" key="16">
    <source>
        <dbReference type="PROSITE" id="PS51293"/>
    </source>
</evidence>
<dbReference type="FunFam" id="1.10.10.60:FF:000022">
    <property type="entry name" value="ISWI chromatin-remodeling complex ATPase CHR11 isoform A"/>
    <property type="match status" value="1"/>
</dbReference>
<dbReference type="Pfam" id="PF00176">
    <property type="entry name" value="SNF2-rel_dom"/>
    <property type="match status" value="1"/>
</dbReference>
<dbReference type="InterPro" id="IPR017884">
    <property type="entry name" value="SANT_dom"/>
</dbReference>
<evidence type="ECO:0000313" key="17">
    <source>
        <dbReference type="EMBL" id="ORY93569.1"/>
    </source>
</evidence>
<feature type="region of interest" description="Disordered" evidence="13">
    <location>
        <begin position="1"/>
        <end position="36"/>
    </location>
</feature>
<dbReference type="GO" id="GO:0140658">
    <property type="term" value="F:ATP-dependent chromatin remodeler activity"/>
    <property type="evidence" value="ECO:0007669"/>
    <property type="project" value="TreeGrafter"/>
</dbReference>
<dbReference type="InterPro" id="IPR044754">
    <property type="entry name" value="Isw1/2_DEXHc"/>
</dbReference>
<feature type="region of interest" description="Disordered" evidence="13">
    <location>
        <begin position="77"/>
        <end position="113"/>
    </location>
</feature>
<dbReference type="InterPro" id="IPR014001">
    <property type="entry name" value="Helicase_ATP-bd"/>
</dbReference>
<dbReference type="CDD" id="cd00167">
    <property type="entry name" value="SANT"/>
    <property type="match status" value="2"/>
</dbReference>
<comment type="similarity">
    <text evidence="2">Belongs to the SNF2/RAD54 helicase family. ISWI subfamily.</text>
</comment>
<dbReference type="InterPro" id="IPR001650">
    <property type="entry name" value="Helicase_C-like"/>
</dbReference>
<dbReference type="FunFam" id="3.40.50.10810:FF:000002">
    <property type="entry name" value="ISWI chromatin-remodeling complex ATPase CHR11 isoform A"/>
    <property type="match status" value="1"/>
</dbReference>
<dbReference type="InterPro" id="IPR015195">
    <property type="entry name" value="SLIDE"/>
</dbReference>
<comment type="subcellular location">
    <subcellularLocation>
        <location evidence="1">Nucleus</location>
    </subcellularLocation>
</comment>
<feature type="compositionally biased region" description="Acidic residues" evidence="13">
    <location>
        <begin position="99"/>
        <end position="113"/>
    </location>
</feature>
<dbReference type="GO" id="GO:0031010">
    <property type="term" value="C:ISWI-type complex"/>
    <property type="evidence" value="ECO:0007669"/>
    <property type="project" value="UniProtKB-ARBA"/>
</dbReference>
<dbReference type="EMBL" id="MCGN01000009">
    <property type="protein sequence ID" value="ORY93569.1"/>
    <property type="molecule type" value="Genomic_DNA"/>
</dbReference>
<dbReference type="GO" id="GO:0003677">
    <property type="term" value="F:DNA binding"/>
    <property type="evidence" value="ECO:0007669"/>
    <property type="project" value="InterPro"/>
</dbReference>
<dbReference type="GO" id="GO:0004386">
    <property type="term" value="F:helicase activity"/>
    <property type="evidence" value="ECO:0007669"/>
    <property type="project" value="UniProtKB-KW"/>
</dbReference>
<dbReference type="SUPFAM" id="SSF101224">
    <property type="entry name" value="HAND domain of the nucleosome remodeling ATPase ISWI"/>
    <property type="match status" value="1"/>
</dbReference>
<dbReference type="SUPFAM" id="SSF46689">
    <property type="entry name" value="Homeodomain-like"/>
    <property type="match status" value="2"/>
</dbReference>
<dbReference type="PANTHER" id="PTHR45623:SF49">
    <property type="entry name" value="SWI_SNF-RELATED MATRIX-ASSOCIATED ACTIN-DEPENDENT REGULATOR OF CHROMATIN SUBFAMILY A MEMBER 5"/>
    <property type="match status" value="1"/>
</dbReference>
<dbReference type="InterPro" id="IPR036306">
    <property type="entry name" value="ISWI_HAND-dom_sf"/>
</dbReference>
<dbReference type="CDD" id="cd17997">
    <property type="entry name" value="DEXHc_SMARCA1_SMARCA5"/>
    <property type="match status" value="1"/>
</dbReference>
<dbReference type="PROSITE" id="PS51194">
    <property type="entry name" value="HELICASE_CTER"/>
    <property type="match status" value="1"/>
</dbReference>
<evidence type="ECO:0000256" key="5">
    <source>
        <dbReference type="ARBA" id="ARBA00022741"/>
    </source>
</evidence>
<evidence type="ECO:0000313" key="18">
    <source>
        <dbReference type="Proteomes" id="UP000242180"/>
    </source>
</evidence>
<dbReference type="Pfam" id="PF09110">
    <property type="entry name" value="HAND"/>
    <property type="match status" value="1"/>
</dbReference>
<dbReference type="SUPFAM" id="SSF52540">
    <property type="entry name" value="P-loop containing nucleoside triphosphate hydrolases"/>
    <property type="match status" value="2"/>
</dbReference>
<evidence type="ECO:0000256" key="8">
    <source>
        <dbReference type="ARBA" id="ARBA00022840"/>
    </source>
</evidence>
<dbReference type="FunFam" id="1.10.10.60:FF:000049">
    <property type="entry name" value="SWI/SNF-related matrix-associated actin-dependent regulator of chromatin subfamily A member"/>
    <property type="match status" value="1"/>
</dbReference>
<dbReference type="Pfam" id="PF09111">
    <property type="entry name" value="SLIDE"/>
    <property type="match status" value="1"/>
</dbReference>
<feature type="compositionally biased region" description="Acidic residues" evidence="13">
    <location>
        <begin position="784"/>
        <end position="794"/>
    </location>
</feature>
<dbReference type="CDD" id="cd18793">
    <property type="entry name" value="SF2_C_SNF"/>
    <property type="match status" value="1"/>
</dbReference>
<dbReference type="Gene3D" id="3.40.50.300">
    <property type="entry name" value="P-loop containing nucleotide triphosphate hydrolases"/>
    <property type="match status" value="1"/>
</dbReference>
<proteinExistence type="inferred from homology"/>
<keyword evidence="8" id="KW-0067">ATP-binding</keyword>
<evidence type="ECO:0000256" key="11">
    <source>
        <dbReference type="ARBA" id="ARBA00023163"/>
    </source>
</evidence>
<evidence type="ECO:0000256" key="10">
    <source>
        <dbReference type="ARBA" id="ARBA00023015"/>
    </source>
</evidence>
<feature type="domain" description="SANT" evidence="16">
    <location>
        <begin position="801"/>
        <end position="853"/>
    </location>
</feature>
<dbReference type="PROSITE" id="PS51192">
    <property type="entry name" value="HELICASE_ATP_BIND_1"/>
    <property type="match status" value="1"/>
</dbReference>
<dbReference type="PROSITE" id="PS51293">
    <property type="entry name" value="SANT"/>
    <property type="match status" value="1"/>
</dbReference>
<dbReference type="Proteomes" id="UP000242180">
    <property type="component" value="Unassembled WGS sequence"/>
</dbReference>
<dbReference type="PANTHER" id="PTHR45623">
    <property type="entry name" value="CHROMODOMAIN-HELICASE-DNA-BINDING PROTEIN 3-RELATED-RELATED"/>
    <property type="match status" value="1"/>
</dbReference>
<evidence type="ECO:0000256" key="9">
    <source>
        <dbReference type="ARBA" id="ARBA00022853"/>
    </source>
</evidence>
<accession>A0A1X2H585</accession>
<dbReference type="InterPro" id="IPR038718">
    <property type="entry name" value="SNF2-like_sf"/>
</dbReference>
<keyword evidence="5" id="KW-0547">Nucleotide-binding</keyword>
<dbReference type="InParanoid" id="A0A1X2H585"/>
<dbReference type="GO" id="GO:0016887">
    <property type="term" value="F:ATP hydrolysis activity"/>
    <property type="evidence" value="ECO:0007669"/>
    <property type="project" value="TreeGrafter"/>
</dbReference>
<feature type="domain" description="Helicase C-terminal" evidence="15">
    <location>
        <begin position="441"/>
        <end position="592"/>
    </location>
</feature>
<dbReference type="Gene3D" id="3.40.50.10810">
    <property type="entry name" value="Tandem AAA-ATPase domain"/>
    <property type="match status" value="1"/>
</dbReference>
<dbReference type="STRING" id="13706.A0A1X2H585"/>